<organism evidence="1 2">
    <name type="scientific">Winogradskyella arenosi</name>
    <dbReference type="NCBI Taxonomy" id="533325"/>
    <lineage>
        <taxon>Bacteria</taxon>
        <taxon>Pseudomonadati</taxon>
        <taxon>Bacteroidota</taxon>
        <taxon>Flavobacteriia</taxon>
        <taxon>Flavobacteriales</taxon>
        <taxon>Flavobacteriaceae</taxon>
        <taxon>Winogradskyella</taxon>
    </lineage>
</organism>
<dbReference type="RefSeq" id="WP_114310015.1">
    <property type="nucleotide sequence ID" value="NZ_QPJO01000003.1"/>
</dbReference>
<accession>A0A368ZE96</accession>
<evidence type="ECO:0000313" key="2">
    <source>
        <dbReference type="Proteomes" id="UP000253436"/>
    </source>
</evidence>
<comment type="caution">
    <text evidence="1">The sequence shown here is derived from an EMBL/GenBank/DDBJ whole genome shotgun (WGS) entry which is preliminary data.</text>
</comment>
<dbReference type="SUPFAM" id="SSF53756">
    <property type="entry name" value="UDP-Glycosyltransferase/glycogen phosphorylase"/>
    <property type="match status" value="1"/>
</dbReference>
<gene>
    <name evidence="1" type="ORF">DFQ08_103338</name>
</gene>
<dbReference type="OrthoDB" id="59694at2"/>
<evidence type="ECO:0008006" key="3">
    <source>
        <dbReference type="Google" id="ProtNLM"/>
    </source>
</evidence>
<proteinExistence type="predicted"/>
<dbReference type="Proteomes" id="UP000253436">
    <property type="component" value="Unassembled WGS sequence"/>
</dbReference>
<dbReference type="Gene3D" id="3.40.50.2000">
    <property type="entry name" value="Glycogen Phosphorylase B"/>
    <property type="match status" value="1"/>
</dbReference>
<dbReference type="AlphaFoldDB" id="A0A368ZE96"/>
<reference evidence="1 2" key="1">
    <citation type="submission" date="2018-07" db="EMBL/GenBank/DDBJ databases">
        <title>Genomic Encyclopedia of Type Strains, Phase III (KMG-III): the genomes of soil and plant-associated and newly described type strains.</title>
        <authorList>
            <person name="Whitman W."/>
        </authorList>
    </citation>
    <scope>NUCLEOTIDE SEQUENCE [LARGE SCALE GENOMIC DNA]</scope>
    <source>
        <strain evidence="1 2">CECT 7958</strain>
    </source>
</reference>
<keyword evidence="2" id="KW-1185">Reference proteome</keyword>
<protein>
    <recommendedName>
        <fullName evidence="3">Glycosyltransferase involved in cell wall biosynthesis</fullName>
    </recommendedName>
</protein>
<name>A0A368ZE96_9FLAO</name>
<dbReference type="EMBL" id="QPJO01000003">
    <property type="protein sequence ID" value="RCW91508.1"/>
    <property type="molecule type" value="Genomic_DNA"/>
</dbReference>
<sequence length="334" mass="38687">MLKGIKKILVANARLNRLGGSETFTYTLIEELKSREDIYVEYFTFEKGFVSDKIENELKVKYKSLKRYDLILANHNTCVTELFYLGYVIQTCHGIFPILEQPSYLADTHVAISQEVQNHLISLGFSNKIIYNGINLSRFKEFKPINLKLKTVLSLCHSQEANASIKSVCDDLNLSYLEAYKYQDSVWDIERVINEADMVVGLGRSAYEAMACARPVVVYDSRHYFESCGDGYIKNKLGLSLLNNCSGRYFKIKYNHSSLKDEFLKYNASDGIYLRDVASREFNISKSVDQYLEYWQVSKKSEKINRKRQFKKAIRTIIGKKMTLLVFKKMNNKK</sequence>
<evidence type="ECO:0000313" key="1">
    <source>
        <dbReference type="EMBL" id="RCW91508.1"/>
    </source>
</evidence>